<feature type="coiled-coil region" evidence="1">
    <location>
        <begin position="624"/>
        <end position="777"/>
    </location>
</feature>
<sequence>MARPSGLASDHHPEGPGDAPRHRKGRKSTPSANASQTSKRAASPLEQSSPAPKRVRVASDDHDQLARELEESVIRQQSQTPTATIRKAIARHPRRNSEPVVAFADDDEEEDEDEDEDDLQLTPSASTQPLPGLTPHLRRIGAPRGRPTNAARRARMSMPAQIRLESVDEAHGSQIQFAPFKATIDSRTRRRLKRNHLAEEYNDLEYHQKEDQRLRKAYIELSNQLKEKNEQIKDLEYQIEARRLGEINLTEGETDDLRAQLTRAREEIEDLRASSVYRGDSREMSAFDTMDGAFDDDDDEPFLAIDPNDPDGPDMEAPETLPNGPYADRVTALSSQVTVESLKSIAHTSQDALAEVSETDPSSLPDKISEKAVKRYQSEIDRLIEQVATSQGALRVVSIELQNLNILPPGASTDAILNSMRLVLEDIREEMEKLVPGCSLGLHNGEFLRKLPMLFEDVLAELREKTTVAETHFNEARVMRAQFENSLCLLERSEARNDSLDDKIVGLQQGNEDLRAEIANLEERVTTLDALTNQQDAELKDKDAKIHGLENDIEDKETALTRLRDSIEKYRGDLDTVTETATRTEATYKETIAELKDNHAAEVLGLQTQYQDENERFLQAQGQAEQKTEYIEELEKHVKNIEKQVSDLMEDLEQLRDLLATTNEEHDETKALLQEEQDRTYAQQNQIENLEEKLEQLTIELSETRENLEAERTRREQTEADLDQANAEVEDLKARLQAERQESQGLRSKLFQVQMEREEAVKNLEEDAREREDALNNSLTLETSARQEVEQSLADRNLQITQLLADIASRDAEITRLTQELAKTEQNRDELVADLNLQINDLKQKFAALQNTSDSTIAALQANITDLTNELNALQVENERITAAAADTERDLREELAQKEQELAQRNVELAELQGNYAQLEDDHRYTIDSFSTEQLHFNRLQEKWIRGQATMQEKIQTLEARVRDLEAAAAQQVLDHEAIIREKEGEVQELHLLADTRVEKILEKDQQIEALKEAFVAQELDSRQTIDALLETQRLAQLQNEELAAVLKKRNADTLDAVRDMQVKGVVIKRKDTSLNKVSNGKVTKISERVKVGKKTRAGKIAKERRWRDSGFGADSDIENEEVDFDAPEPIAG</sequence>
<feature type="compositionally biased region" description="Acidic residues" evidence="2">
    <location>
        <begin position="104"/>
        <end position="119"/>
    </location>
</feature>
<keyword evidence="4" id="KW-1185">Reference proteome</keyword>
<dbReference type="Proteomes" id="UP000756921">
    <property type="component" value="Unassembled WGS sequence"/>
</dbReference>
<organism evidence="3 4">
    <name type="scientific">Paraphaeosphaeria minitans</name>
    <dbReference type="NCBI Taxonomy" id="565426"/>
    <lineage>
        <taxon>Eukaryota</taxon>
        <taxon>Fungi</taxon>
        <taxon>Dikarya</taxon>
        <taxon>Ascomycota</taxon>
        <taxon>Pezizomycotina</taxon>
        <taxon>Dothideomycetes</taxon>
        <taxon>Pleosporomycetidae</taxon>
        <taxon>Pleosporales</taxon>
        <taxon>Massarineae</taxon>
        <taxon>Didymosphaeriaceae</taxon>
        <taxon>Paraphaeosphaeria</taxon>
    </lineage>
</organism>
<gene>
    <name evidence="3" type="ORF">PMIN01_06482</name>
</gene>
<name>A0A9P6GG06_9PLEO</name>
<evidence type="ECO:0000313" key="3">
    <source>
        <dbReference type="EMBL" id="KAF9735077.1"/>
    </source>
</evidence>
<evidence type="ECO:0000256" key="1">
    <source>
        <dbReference type="SAM" id="Coils"/>
    </source>
</evidence>
<evidence type="ECO:0000256" key="2">
    <source>
        <dbReference type="SAM" id="MobiDB-lite"/>
    </source>
</evidence>
<dbReference type="PANTHER" id="PTHR23159:SF31">
    <property type="entry name" value="CENTROSOME-ASSOCIATED PROTEIN CEP250 ISOFORM X1"/>
    <property type="match status" value="1"/>
</dbReference>
<reference evidence="3" key="1">
    <citation type="journal article" date="2020" name="Mol. Plant Microbe Interact.">
        <title>Genome Sequence of the Biocontrol Agent Coniothyrium minitans strain Conio (IMI 134523).</title>
        <authorList>
            <person name="Patel D."/>
            <person name="Shittu T.A."/>
            <person name="Baroncelli R."/>
            <person name="Muthumeenakshi S."/>
            <person name="Osborne T.H."/>
            <person name="Janganan T.K."/>
            <person name="Sreenivasaprasad S."/>
        </authorList>
    </citation>
    <scope>NUCLEOTIDE SEQUENCE</scope>
    <source>
        <strain evidence="3">Conio</strain>
    </source>
</reference>
<feature type="coiled-coil region" evidence="1">
    <location>
        <begin position="497"/>
        <end position="573"/>
    </location>
</feature>
<dbReference type="PANTHER" id="PTHR23159">
    <property type="entry name" value="CENTROSOMAL PROTEIN 2"/>
    <property type="match status" value="1"/>
</dbReference>
<feature type="compositionally biased region" description="Polar residues" evidence="2">
    <location>
        <begin position="28"/>
        <end position="50"/>
    </location>
</feature>
<feature type="coiled-coil region" evidence="1">
    <location>
        <begin position="211"/>
        <end position="274"/>
    </location>
</feature>
<dbReference type="Gene3D" id="1.10.287.1490">
    <property type="match status" value="1"/>
</dbReference>
<feature type="region of interest" description="Disordered" evidence="2">
    <location>
        <begin position="1112"/>
        <end position="1134"/>
    </location>
</feature>
<dbReference type="OrthoDB" id="3532430at2759"/>
<protein>
    <submittedName>
        <fullName evidence="3">Uncharacterized protein</fullName>
    </submittedName>
</protein>
<feature type="compositionally biased region" description="Polar residues" evidence="2">
    <location>
        <begin position="74"/>
        <end position="83"/>
    </location>
</feature>
<feature type="coiled-coil region" evidence="1">
    <location>
        <begin position="949"/>
        <end position="976"/>
    </location>
</feature>
<keyword evidence="1" id="KW-0175">Coiled coil</keyword>
<accession>A0A9P6GG06</accession>
<feature type="compositionally biased region" description="Acidic residues" evidence="2">
    <location>
        <begin position="1117"/>
        <end position="1128"/>
    </location>
</feature>
<feature type="compositionally biased region" description="Basic and acidic residues" evidence="2">
    <location>
        <begin position="57"/>
        <end position="73"/>
    </location>
</feature>
<proteinExistence type="predicted"/>
<dbReference type="AlphaFoldDB" id="A0A9P6GG06"/>
<comment type="caution">
    <text evidence="3">The sequence shown here is derived from an EMBL/GenBank/DDBJ whole genome shotgun (WGS) entry which is preliminary data.</text>
</comment>
<dbReference type="EMBL" id="WJXW01000006">
    <property type="protein sequence ID" value="KAF9735077.1"/>
    <property type="molecule type" value="Genomic_DNA"/>
</dbReference>
<feature type="coiled-coil region" evidence="1">
    <location>
        <begin position="807"/>
        <end position="923"/>
    </location>
</feature>
<feature type="region of interest" description="Disordered" evidence="2">
    <location>
        <begin position="1"/>
        <end position="153"/>
    </location>
</feature>
<evidence type="ECO:0000313" key="4">
    <source>
        <dbReference type="Proteomes" id="UP000756921"/>
    </source>
</evidence>